<comment type="caution">
    <text evidence="6">The sequence shown here is derived from an EMBL/GenBank/DDBJ whole genome shotgun (WGS) entry which is preliminary data.</text>
</comment>
<evidence type="ECO:0000256" key="3">
    <source>
        <dbReference type="ARBA" id="ARBA00022737"/>
    </source>
</evidence>
<evidence type="ECO:0000256" key="2">
    <source>
        <dbReference type="ARBA" id="ARBA00022614"/>
    </source>
</evidence>
<keyword evidence="5" id="KW-0472">Membrane</keyword>
<sequence>MSSLQRITLSNNHLQGTIPIEFCQLDLSVLVDLSVNNISGRIPSCFIRSRRELIEWKHYELDWWTFKLELSSVKQQQLPREHPNGGKNHTTGIWNRSLLQQTGRKIESVDLSYNKLSGNIPSQLVGLSFMSTFNVSLNNLSGRTPSRVAQFGTFDEFNYLGNPFLFGEPLPKCADTGSSPPKPNSTTNNDEDYGLIYMRAFRLTFITSYIMILLVVPVVLHINPYWRRAWFYHVMTAATFYYYFVLDNVLPRRFHCRNL</sequence>
<organism evidence="6 7">
    <name type="scientific">Hibiscus syriacus</name>
    <name type="common">Rose of Sharon</name>
    <dbReference type="NCBI Taxonomy" id="106335"/>
    <lineage>
        <taxon>Eukaryota</taxon>
        <taxon>Viridiplantae</taxon>
        <taxon>Streptophyta</taxon>
        <taxon>Embryophyta</taxon>
        <taxon>Tracheophyta</taxon>
        <taxon>Spermatophyta</taxon>
        <taxon>Magnoliopsida</taxon>
        <taxon>eudicotyledons</taxon>
        <taxon>Gunneridae</taxon>
        <taxon>Pentapetalae</taxon>
        <taxon>rosids</taxon>
        <taxon>malvids</taxon>
        <taxon>Malvales</taxon>
        <taxon>Malvaceae</taxon>
        <taxon>Malvoideae</taxon>
        <taxon>Hibiscus</taxon>
    </lineage>
</organism>
<feature type="transmembrane region" description="Helical" evidence="5">
    <location>
        <begin position="229"/>
        <end position="250"/>
    </location>
</feature>
<dbReference type="PANTHER" id="PTHR48062:SF21">
    <property type="entry name" value="RECEPTOR-LIKE PROTEIN 12"/>
    <property type="match status" value="1"/>
</dbReference>
<evidence type="ECO:0000313" key="7">
    <source>
        <dbReference type="Proteomes" id="UP000436088"/>
    </source>
</evidence>
<proteinExistence type="inferred from homology"/>
<protein>
    <submittedName>
        <fullName evidence="6">Uncharacterized protein</fullName>
    </submittedName>
</protein>
<dbReference type="SUPFAM" id="SSF52058">
    <property type="entry name" value="L domain-like"/>
    <property type="match status" value="1"/>
</dbReference>
<gene>
    <name evidence="6" type="ORF">F3Y22_tig00110945pilonHSYRG00336</name>
</gene>
<reference evidence="6" key="1">
    <citation type="submission" date="2019-09" db="EMBL/GenBank/DDBJ databases">
        <title>Draft genome information of white flower Hibiscus syriacus.</title>
        <authorList>
            <person name="Kim Y.-M."/>
        </authorList>
    </citation>
    <scope>NUCLEOTIDE SEQUENCE [LARGE SCALE GENOMIC DNA]</scope>
    <source>
        <strain evidence="6">YM2019G1</strain>
    </source>
</reference>
<keyword evidence="2" id="KW-0433">Leucine-rich repeat</keyword>
<dbReference type="Pfam" id="PF00560">
    <property type="entry name" value="LRR_1"/>
    <property type="match status" value="2"/>
</dbReference>
<name>A0A6A2ZAU6_HIBSY</name>
<keyword evidence="5" id="KW-1133">Transmembrane helix</keyword>
<comment type="similarity">
    <text evidence="1">Belongs to the RLP family.</text>
</comment>
<dbReference type="InterPro" id="IPR001611">
    <property type="entry name" value="Leu-rich_rpt"/>
</dbReference>
<accession>A0A6A2ZAU6</accession>
<dbReference type="Gene3D" id="3.80.10.10">
    <property type="entry name" value="Ribonuclease Inhibitor"/>
    <property type="match status" value="1"/>
</dbReference>
<dbReference type="InterPro" id="IPR051502">
    <property type="entry name" value="RLP_Defense_Trigger"/>
</dbReference>
<keyword evidence="3" id="KW-0677">Repeat</keyword>
<evidence type="ECO:0000256" key="4">
    <source>
        <dbReference type="ARBA" id="ARBA00023170"/>
    </source>
</evidence>
<evidence type="ECO:0000313" key="6">
    <source>
        <dbReference type="EMBL" id="KAE8689048.1"/>
    </source>
</evidence>
<dbReference type="AlphaFoldDB" id="A0A6A2ZAU6"/>
<dbReference type="PANTHER" id="PTHR48062">
    <property type="entry name" value="RECEPTOR-LIKE PROTEIN 14"/>
    <property type="match status" value="1"/>
</dbReference>
<keyword evidence="4" id="KW-0675">Receptor</keyword>
<keyword evidence="7" id="KW-1185">Reference proteome</keyword>
<evidence type="ECO:0000256" key="1">
    <source>
        <dbReference type="ARBA" id="ARBA00009592"/>
    </source>
</evidence>
<keyword evidence="5" id="KW-0812">Transmembrane</keyword>
<dbReference type="InterPro" id="IPR032675">
    <property type="entry name" value="LRR_dom_sf"/>
</dbReference>
<dbReference type="EMBL" id="VEPZ02001175">
    <property type="protein sequence ID" value="KAE8689048.1"/>
    <property type="molecule type" value="Genomic_DNA"/>
</dbReference>
<dbReference type="Proteomes" id="UP000436088">
    <property type="component" value="Unassembled WGS sequence"/>
</dbReference>
<feature type="transmembrane region" description="Helical" evidence="5">
    <location>
        <begin position="203"/>
        <end position="223"/>
    </location>
</feature>
<evidence type="ECO:0000256" key="5">
    <source>
        <dbReference type="SAM" id="Phobius"/>
    </source>
</evidence>